<reference evidence="2 3" key="1">
    <citation type="journal article" date="2018" name="Aquat. Microb. Ecol.">
        <title>Gammaproteobacterial methanotrophs dominate.</title>
        <authorList>
            <person name="Rissanen A.J."/>
            <person name="Saarenheimo J."/>
            <person name="Tiirola M."/>
            <person name="Peura S."/>
            <person name="Aalto S.L."/>
            <person name="Karvinen A."/>
            <person name="Nykanen H."/>
        </authorList>
    </citation>
    <scope>NUCLEOTIDE SEQUENCE [LARGE SCALE GENOMIC DNA]</scope>
    <source>
        <strain evidence="2">AMbin10</strain>
    </source>
</reference>
<keyword evidence="1" id="KW-0812">Transmembrane</keyword>
<sequence>MNEKTLNTSRHFPVWFSLPLLGLSALLITGCSTTQKVAVKQTDINCSFLGSDCAKLTPMGKDDDKTAGMRYINPAAQWTQYNKIIIDPVTFWGGDTTKVSAADQQSLVNYFSQQLNVQLAKKFEVVTKPGPGVMKLSVALTDADAATPGLRSVSMIIPQARAVSSLKYLATGSFPFVGSAQAQAKITDSVTGETLGLAVDRRIGGGSMAAGFQWQWGDAENAINQWSEMIAEKLSSWTSGQAKP</sequence>
<protein>
    <submittedName>
        <fullName evidence="2">DUF3313 domain-containing protein</fullName>
    </submittedName>
</protein>
<evidence type="ECO:0000313" key="2">
    <source>
        <dbReference type="EMBL" id="PZN80200.1"/>
    </source>
</evidence>
<feature type="transmembrane region" description="Helical" evidence="1">
    <location>
        <begin position="12"/>
        <end position="30"/>
    </location>
</feature>
<keyword evidence="1" id="KW-0472">Membrane</keyword>
<dbReference type="Proteomes" id="UP000249396">
    <property type="component" value="Unassembled WGS sequence"/>
</dbReference>
<proteinExistence type="predicted"/>
<gene>
    <name evidence="2" type="ORF">DM484_10285</name>
</gene>
<evidence type="ECO:0000256" key="1">
    <source>
        <dbReference type="SAM" id="Phobius"/>
    </source>
</evidence>
<organism evidence="2 3">
    <name type="scientific">Candidatus Methylumidiphilus alinenensis</name>
    <dbReference type="NCBI Taxonomy" id="2202197"/>
    <lineage>
        <taxon>Bacteria</taxon>
        <taxon>Pseudomonadati</taxon>
        <taxon>Pseudomonadota</taxon>
        <taxon>Gammaproteobacteria</taxon>
        <taxon>Methylococcales</taxon>
        <taxon>Candidatus Methylumidiphilus</taxon>
    </lineage>
</organism>
<dbReference type="Pfam" id="PF11769">
    <property type="entry name" value="DUF3313"/>
    <property type="match status" value="1"/>
</dbReference>
<dbReference type="AlphaFoldDB" id="A0A2W4SYG5"/>
<dbReference type="EMBL" id="QJPH01000287">
    <property type="protein sequence ID" value="PZN80200.1"/>
    <property type="molecule type" value="Genomic_DNA"/>
</dbReference>
<dbReference type="InterPro" id="IPR021747">
    <property type="entry name" value="DUF3313"/>
</dbReference>
<dbReference type="PROSITE" id="PS51257">
    <property type="entry name" value="PROKAR_LIPOPROTEIN"/>
    <property type="match status" value="1"/>
</dbReference>
<evidence type="ECO:0000313" key="3">
    <source>
        <dbReference type="Proteomes" id="UP000249396"/>
    </source>
</evidence>
<name>A0A2W4SYG5_9GAMM</name>
<keyword evidence="1" id="KW-1133">Transmembrane helix</keyword>
<accession>A0A2W4SYG5</accession>
<comment type="caution">
    <text evidence="2">The sequence shown here is derived from an EMBL/GenBank/DDBJ whole genome shotgun (WGS) entry which is preliminary data.</text>
</comment>